<dbReference type="EMBL" id="CAXDID020000019">
    <property type="protein sequence ID" value="CAL5985700.1"/>
    <property type="molecule type" value="Genomic_DNA"/>
</dbReference>
<organism evidence="3 4">
    <name type="scientific">Hexamita inflata</name>
    <dbReference type="NCBI Taxonomy" id="28002"/>
    <lineage>
        <taxon>Eukaryota</taxon>
        <taxon>Metamonada</taxon>
        <taxon>Diplomonadida</taxon>
        <taxon>Hexamitidae</taxon>
        <taxon>Hexamitinae</taxon>
        <taxon>Hexamita</taxon>
    </lineage>
</organism>
<keyword evidence="4" id="KW-1185">Reference proteome</keyword>
<evidence type="ECO:0000256" key="1">
    <source>
        <dbReference type="SAM" id="Phobius"/>
    </source>
</evidence>
<keyword evidence="2" id="KW-0732">Signal</keyword>
<gene>
    <name evidence="3" type="ORF">HINF_LOCUS9055</name>
</gene>
<name>A0ABP1H7X6_9EUKA</name>
<keyword evidence="1" id="KW-0472">Membrane</keyword>
<dbReference type="Proteomes" id="UP001642409">
    <property type="component" value="Unassembled WGS sequence"/>
</dbReference>
<feature type="transmembrane region" description="Helical" evidence="1">
    <location>
        <begin position="343"/>
        <end position="366"/>
    </location>
</feature>
<keyword evidence="1" id="KW-1133">Transmembrane helix</keyword>
<evidence type="ECO:0000256" key="2">
    <source>
        <dbReference type="SAM" id="SignalP"/>
    </source>
</evidence>
<feature type="chain" id="PRO_5045824439" evidence="2">
    <location>
        <begin position="17"/>
        <end position="387"/>
    </location>
</feature>
<accession>A0ABP1H7X6</accession>
<proteinExistence type="predicted"/>
<protein>
    <submittedName>
        <fullName evidence="3">Hypothetical_protein</fullName>
    </submittedName>
</protein>
<evidence type="ECO:0000313" key="4">
    <source>
        <dbReference type="Proteomes" id="UP001642409"/>
    </source>
</evidence>
<keyword evidence="1" id="KW-0812">Transmembrane</keyword>
<evidence type="ECO:0000313" key="3">
    <source>
        <dbReference type="EMBL" id="CAL5985700.1"/>
    </source>
</evidence>
<reference evidence="3 4" key="1">
    <citation type="submission" date="2024-07" db="EMBL/GenBank/DDBJ databases">
        <authorList>
            <person name="Akdeniz Z."/>
        </authorList>
    </citation>
    <scope>NUCLEOTIDE SEQUENCE [LARGE SCALE GENOMIC DNA]</scope>
</reference>
<comment type="caution">
    <text evidence="3">The sequence shown here is derived from an EMBL/GenBank/DDBJ whole genome shotgun (WGS) entry which is preliminary data.</text>
</comment>
<sequence length="387" mass="44333">MFNLLFSIFLFTSTLADEPHADIILVNQQEQNITLKTAQSIIVGVKVPPAVRAHGKNVAYSQFAFQALTSVCNRNYILFNSLDNNTNYAVYISSLLVYLSFAVDLSTQQNENQEYIYLNVTSTFDTQMRFVATAIHQFDSQTYSLTRAQPESTFFVHKQVPGVNKRVKFEIDSQATFILWVCSSPIILNIIWYDCLFFVPEGSIIDDDIDITYYNDQTDYIYYSIVQHNDSNSLIKADIVDVYVIDINSHQDIQIQANTPFHFQFADDIPKDAYFEVLNIDPGVEICFTDTFEYPQNIKCKQSLNQIGKFNITEMNFLVQSQGAGRLEFQVKVRGSEKKKNQWIIWVAVVVALVVIGIVVFVFLLMKHKKQTTTVLNDENEIILGEK</sequence>
<feature type="signal peptide" evidence="2">
    <location>
        <begin position="1"/>
        <end position="16"/>
    </location>
</feature>